<dbReference type="Proteomes" id="UP000222788">
    <property type="component" value="Unassembled WGS sequence"/>
</dbReference>
<proteinExistence type="predicted"/>
<keyword evidence="2" id="KW-1185">Reference proteome</keyword>
<protein>
    <submittedName>
        <fullName evidence="1">Uncharacterized protein</fullName>
    </submittedName>
</protein>
<reference evidence="1 2" key="2">
    <citation type="journal article" date="2013" name="IMA Fungus">
        <title>IMA Genome-F 1: Ceratocystis fimbriata: Draft nuclear genome sequence for the plant pathogen, Ceratocystis fimbriata.</title>
        <authorList>
            <person name="Wilken P.M."/>
            <person name="Steenkamp E.T."/>
            <person name="Wingfield M.J."/>
            <person name="de Beer Z.W."/>
            <person name="Wingfield B.D."/>
        </authorList>
    </citation>
    <scope>NUCLEOTIDE SEQUENCE [LARGE SCALE GENOMIC DNA]</scope>
    <source>
        <strain evidence="1 2">CBS 114723</strain>
    </source>
</reference>
<dbReference type="GO" id="GO:1990879">
    <property type="term" value="C:CST complex"/>
    <property type="evidence" value="ECO:0007669"/>
    <property type="project" value="InterPro"/>
</dbReference>
<comment type="caution">
    <text evidence="1">The sequence shown here is derived from an EMBL/GenBank/DDBJ whole genome shotgun (WGS) entry which is preliminary data.</text>
</comment>
<evidence type="ECO:0000313" key="1">
    <source>
        <dbReference type="EMBL" id="PHH54782.1"/>
    </source>
</evidence>
<sequence length="130" mass="14360">MNSLPDASTLHLLSGLPKLKVGDKVRFLGCVTAYTFETATLTIEHDYPKGNNVQASVDIQLHVDDLQASAVDIGTWTNVIGYITSIKRPSKRLGYTSVGVHALVIWPGGSFRLDTYERFVSEPDVVDLYY</sequence>
<evidence type="ECO:0000313" key="2">
    <source>
        <dbReference type="Proteomes" id="UP000222788"/>
    </source>
</evidence>
<reference evidence="1 2" key="1">
    <citation type="journal article" date="2013" name="Fungal Biol.">
        <title>Analysis of microsatellite markers in the genome of the plant pathogen Ceratocystis fimbriata.</title>
        <authorList>
            <person name="Simpson M.C."/>
            <person name="Wilken P.M."/>
            <person name="Coetzee M.P."/>
            <person name="Wingfield M.J."/>
            <person name="Wingfield B.D."/>
        </authorList>
    </citation>
    <scope>NUCLEOTIDE SEQUENCE [LARGE SCALE GENOMIC DNA]</scope>
    <source>
        <strain evidence="1 2">CBS 114723</strain>
    </source>
</reference>
<dbReference type="GO" id="GO:0016233">
    <property type="term" value="P:telomere capping"/>
    <property type="evidence" value="ECO:0007669"/>
    <property type="project" value="InterPro"/>
</dbReference>
<organism evidence="1 2">
    <name type="scientific">Ceratocystis fimbriata CBS 114723</name>
    <dbReference type="NCBI Taxonomy" id="1035309"/>
    <lineage>
        <taxon>Eukaryota</taxon>
        <taxon>Fungi</taxon>
        <taxon>Dikarya</taxon>
        <taxon>Ascomycota</taxon>
        <taxon>Pezizomycotina</taxon>
        <taxon>Sordariomycetes</taxon>
        <taxon>Hypocreomycetidae</taxon>
        <taxon>Microascales</taxon>
        <taxon>Ceratocystidaceae</taxon>
        <taxon>Ceratocystis</taxon>
    </lineage>
</organism>
<dbReference type="InterPro" id="IPR024222">
    <property type="entry name" value="Ten1_fungal"/>
</dbReference>
<gene>
    <name evidence="1" type="ORF">CFIMG_004977RA</name>
</gene>
<dbReference type="Gene3D" id="2.40.50.140">
    <property type="entry name" value="Nucleic acid-binding proteins"/>
    <property type="match status" value="1"/>
</dbReference>
<dbReference type="AlphaFoldDB" id="A0A2C5XDL7"/>
<dbReference type="EMBL" id="APWK03000019">
    <property type="protein sequence ID" value="PHH54782.1"/>
    <property type="molecule type" value="Genomic_DNA"/>
</dbReference>
<accession>A0A2C5XDL7</accession>
<dbReference type="Pfam" id="PF12658">
    <property type="entry name" value="Ten1"/>
    <property type="match status" value="1"/>
</dbReference>
<dbReference type="InterPro" id="IPR012340">
    <property type="entry name" value="NA-bd_OB-fold"/>
</dbReference>
<dbReference type="OrthoDB" id="5275361at2759"/>
<name>A0A2C5XDL7_9PEZI</name>
<dbReference type="GO" id="GO:0043047">
    <property type="term" value="F:single-stranded telomeric DNA binding"/>
    <property type="evidence" value="ECO:0007669"/>
    <property type="project" value="InterPro"/>
</dbReference>